<gene>
    <name evidence="2" type="ORF">CEURO_LOCUS16843</name>
</gene>
<organism evidence="2 3">
    <name type="scientific">Cuscuta europaea</name>
    <name type="common">European dodder</name>
    <dbReference type="NCBI Taxonomy" id="41803"/>
    <lineage>
        <taxon>Eukaryota</taxon>
        <taxon>Viridiplantae</taxon>
        <taxon>Streptophyta</taxon>
        <taxon>Embryophyta</taxon>
        <taxon>Tracheophyta</taxon>
        <taxon>Spermatophyta</taxon>
        <taxon>Magnoliopsida</taxon>
        <taxon>eudicotyledons</taxon>
        <taxon>Gunneridae</taxon>
        <taxon>Pentapetalae</taxon>
        <taxon>asterids</taxon>
        <taxon>lamiids</taxon>
        <taxon>Solanales</taxon>
        <taxon>Convolvulaceae</taxon>
        <taxon>Cuscuteae</taxon>
        <taxon>Cuscuta</taxon>
        <taxon>Cuscuta subgen. Cuscuta</taxon>
    </lineage>
</organism>
<dbReference type="EMBL" id="CAMAPE010000048">
    <property type="protein sequence ID" value="CAH9105316.1"/>
    <property type="molecule type" value="Genomic_DNA"/>
</dbReference>
<proteinExistence type="predicted"/>
<accession>A0A9P0ZMA5</accession>
<feature type="region of interest" description="Disordered" evidence="1">
    <location>
        <begin position="1"/>
        <end position="20"/>
    </location>
</feature>
<protein>
    <submittedName>
        <fullName evidence="2">Uncharacterized protein</fullName>
    </submittedName>
</protein>
<comment type="caution">
    <text evidence="2">The sequence shown here is derived from an EMBL/GenBank/DDBJ whole genome shotgun (WGS) entry which is preliminary data.</text>
</comment>
<dbReference type="AlphaFoldDB" id="A0A9P0ZMA5"/>
<keyword evidence="3" id="KW-1185">Reference proteome</keyword>
<reference evidence="2" key="1">
    <citation type="submission" date="2022-07" db="EMBL/GenBank/DDBJ databases">
        <authorList>
            <person name="Macas J."/>
            <person name="Novak P."/>
            <person name="Neumann P."/>
        </authorList>
    </citation>
    <scope>NUCLEOTIDE SEQUENCE</scope>
</reference>
<sequence>MGGGQTSSSSGEEDGDAEWRAAIDSLTATTAFSSSAAANGHPSSSSVAQPSCEDESDALKPRKLNHYQIKVHKLLEDFLEKTIDIVSDTTDVTPEDPISCSEGGIRLFKHAPPGIAVDNTDELYINRKKPRILPGTELEEGSKEFKKRIRSVCVAGMDIMAAAEDATQKSKARLEARDAATRAYLQREEERVAELKKIRGEKWLPSLDPRGLQQKLKGNC</sequence>
<name>A0A9P0ZMA5_CUSEU</name>
<evidence type="ECO:0000313" key="2">
    <source>
        <dbReference type="EMBL" id="CAH9105316.1"/>
    </source>
</evidence>
<dbReference type="PANTHER" id="PTHR36765:SF1">
    <property type="entry name" value="EXPRESSED PROTEIN"/>
    <property type="match status" value="1"/>
</dbReference>
<dbReference type="PANTHER" id="PTHR36765">
    <property type="entry name" value="EXPRESSED PROTEIN"/>
    <property type="match status" value="1"/>
</dbReference>
<dbReference type="OrthoDB" id="1919921at2759"/>
<feature type="region of interest" description="Disordered" evidence="1">
    <location>
        <begin position="32"/>
        <end position="60"/>
    </location>
</feature>
<evidence type="ECO:0000313" key="3">
    <source>
        <dbReference type="Proteomes" id="UP001152484"/>
    </source>
</evidence>
<evidence type="ECO:0000256" key="1">
    <source>
        <dbReference type="SAM" id="MobiDB-lite"/>
    </source>
</evidence>
<dbReference type="Proteomes" id="UP001152484">
    <property type="component" value="Unassembled WGS sequence"/>
</dbReference>
<feature type="compositionally biased region" description="Low complexity" evidence="1">
    <location>
        <begin position="1"/>
        <end position="10"/>
    </location>
</feature>